<dbReference type="SUPFAM" id="SSF52029">
    <property type="entry name" value="GroEL apical domain-like"/>
    <property type="match status" value="1"/>
</dbReference>
<dbReference type="STRING" id="35608.A0A2U1QFY1"/>
<dbReference type="InterPro" id="IPR017998">
    <property type="entry name" value="Chaperone_TCP-1"/>
</dbReference>
<dbReference type="GO" id="GO:0005832">
    <property type="term" value="C:chaperonin-containing T-complex"/>
    <property type="evidence" value="ECO:0007669"/>
    <property type="project" value="UniProtKB-ARBA"/>
</dbReference>
<dbReference type="InterPro" id="IPR053374">
    <property type="entry name" value="TCP-1_chaperonin"/>
</dbReference>
<evidence type="ECO:0000256" key="8">
    <source>
        <dbReference type="ARBA" id="ARBA00024677"/>
    </source>
</evidence>
<dbReference type="GO" id="GO:0051082">
    <property type="term" value="F:unfolded protein binding"/>
    <property type="evidence" value="ECO:0007669"/>
    <property type="project" value="InterPro"/>
</dbReference>
<dbReference type="PROSITE" id="PS00995">
    <property type="entry name" value="TCP1_3"/>
    <property type="match status" value="2"/>
</dbReference>
<dbReference type="InterPro" id="IPR012718">
    <property type="entry name" value="Chap_CCT_epsi"/>
</dbReference>
<dbReference type="FunFam" id="1.10.560.10:FF:000049">
    <property type="entry name" value="T-complex protein 1 subunitTheta, putative"/>
    <property type="match status" value="1"/>
</dbReference>
<comment type="caution">
    <text evidence="10">The sequence shown here is derived from an EMBL/GenBank/DDBJ whole genome shotgun (WGS) entry which is preliminary data.</text>
</comment>
<dbReference type="InterPro" id="IPR027409">
    <property type="entry name" value="GroEL-like_apical_dom_sf"/>
</dbReference>
<protein>
    <recommendedName>
        <fullName evidence="7">T-complex protein 1 subunit epsilon</fullName>
    </recommendedName>
    <alternativeName>
        <fullName evidence="9">CCT-epsilon</fullName>
    </alternativeName>
</protein>
<sequence length="742" mass="81591">MALAFDEYGRPFVILREQESKSRLRGIDAQKANIAAGVAVSRILRTSFGPKGMDKMLQSPDGDITISIYMLTVLFLQMFSHACLNMRLQDIRMPNYQANFVVGYCLVQGYGYNAYGDITILISVKGNANDGATILEQMDVDNQIGKLMVELSRSQDYEIGDGTTGVVVMAGALLEQAETLLEMGIHPIRVAEGFEISSRIAVDNLESIADKFDFSATNIEPLVQTCMTALSSKIVNRCKRSLAEIAVKAVMAVADFERRDVNLDHIKVEGKVANDGATILEQMDVDNQIGKLMVELSRSQDYEIGDGTTGVVVMAGALLEQAETLLEMGIHPIRVAEGFEISSRIAVVHLESIADKFDFSATNIEPLVQTCMTTLSSKIVNRCKSILAEIAVKAVMAVADLERRDVNLDHIKVEGKVGGKLEDTELIYGILVDKDMSHPQMPKQIQDANIAILTCPFEPPKPKTKHKVDIDTIEKFQTLRKQEQQYFDDMVQKCKDVGATLVICQWGFDDEANHLLMHRNLPAVRWVGGVELELIAIATGGRIVPRFQELTPEKLGKAGLVREKAFGTTKDRMLYIEHCANSKAVTIFIRGGNKMMIEETKRSIHDALCVARNLIRNNSIVYGGGAAEISCSIAVEAAADKYPGVEQYGIRAFADALDALPMALAENSGLSPIETLSAVKAQQIKENNHCCGIDCNDTGTNDMREQNVFDTLIGKQQQILLATQVVKMILKIDDVITPSEYG</sequence>
<dbReference type="GO" id="GO:0016887">
    <property type="term" value="F:ATP hydrolysis activity"/>
    <property type="evidence" value="ECO:0007669"/>
    <property type="project" value="InterPro"/>
</dbReference>
<proteinExistence type="inferred from homology"/>
<keyword evidence="11" id="KW-1185">Reference proteome</keyword>
<dbReference type="PROSITE" id="PS00750">
    <property type="entry name" value="TCP1_1"/>
    <property type="match status" value="1"/>
</dbReference>
<dbReference type="Gene3D" id="3.30.260.10">
    <property type="entry name" value="TCP-1-like chaperonin intermediate domain"/>
    <property type="match status" value="1"/>
</dbReference>
<dbReference type="OrthoDB" id="10248520at2759"/>
<evidence type="ECO:0000313" key="11">
    <source>
        <dbReference type="Proteomes" id="UP000245207"/>
    </source>
</evidence>
<dbReference type="CDD" id="cd03339">
    <property type="entry name" value="TCP1_epsilon"/>
    <property type="match status" value="1"/>
</dbReference>
<dbReference type="InterPro" id="IPR027413">
    <property type="entry name" value="GROEL-like_equatorial_sf"/>
</dbReference>
<evidence type="ECO:0000256" key="9">
    <source>
        <dbReference type="ARBA" id="ARBA00033325"/>
    </source>
</evidence>
<keyword evidence="5" id="KW-0067">ATP-binding</keyword>
<evidence type="ECO:0000256" key="2">
    <source>
        <dbReference type="ARBA" id="ARBA00008020"/>
    </source>
</evidence>
<dbReference type="AlphaFoldDB" id="A0A2U1QFY1"/>
<evidence type="ECO:0000256" key="4">
    <source>
        <dbReference type="ARBA" id="ARBA00022741"/>
    </source>
</evidence>
<dbReference type="Gene3D" id="3.50.7.10">
    <property type="entry name" value="GroEL"/>
    <property type="match status" value="1"/>
</dbReference>
<dbReference type="InterPro" id="IPR002423">
    <property type="entry name" value="Cpn60/GroEL/TCP-1"/>
</dbReference>
<comment type="function">
    <text evidence="8">Molecular chaperone; assists the folding of proteins upon ATP hydrolysis. Known to play a role, in vitro, in the folding of actin and tubulin.</text>
</comment>
<dbReference type="FunFam" id="3.30.260.10:FF:000028">
    <property type="entry name" value="T-complex protein 1 subunit epsilon"/>
    <property type="match status" value="1"/>
</dbReference>
<gene>
    <name evidence="10" type="ORF">CTI12_AA004720</name>
</gene>
<name>A0A2U1QFY1_ARTAN</name>
<evidence type="ECO:0000313" key="10">
    <source>
        <dbReference type="EMBL" id="PWA96914.1"/>
    </source>
</evidence>
<evidence type="ECO:0000256" key="7">
    <source>
        <dbReference type="ARBA" id="ARBA00024086"/>
    </source>
</evidence>
<dbReference type="SUPFAM" id="SSF54849">
    <property type="entry name" value="GroEL-intermediate domain like"/>
    <property type="match status" value="2"/>
</dbReference>
<dbReference type="EMBL" id="PKPP01000153">
    <property type="protein sequence ID" value="PWA96914.1"/>
    <property type="molecule type" value="Genomic_DNA"/>
</dbReference>
<comment type="similarity">
    <text evidence="2">Belongs to the TCP-1 chaperonin family.</text>
</comment>
<dbReference type="NCBIfam" id="NF041083">
    <property type="entry name" value="thermosome_beta"/>
    <property type="match status" value="1"/>
</dbReference>
<dbReference type="SUPFAM" id="SSF48592">
    <property type="entry name" value="GroEL equatorial domain-like"/>
    <property type="match status" value="3"/>
</dbReference>
<dbReference type="FunFam" id="3.50.7.10:FF:000003">
    <property type="entry name" value="T-complex protein 1 subunit epsilon"/>
    <property type="match status" value="1"/>
</dbReference>
<dbReference type="InterPro" id="IPR054827">
    <property type="entry name" value="thermosome_alpha"/>
</dbReference>
<keyword evidence="6" id="KW-0143">Chaperone</keyword>
<dbReference type="NCBIfam" id="NF041082">
    <property type="entry name" value="thermosome_alpha"/>
    <property type="match status" value="1"/>
</dbReference>
<dbReference type="NCBIfam" id="TIGR02343">
    <property type="entry name" value="chap_CCT_epsi"/>
    <property type="match status" value="1"/>
</dbReference>
<keyword evidence="4" id="KW-0547">Nucleotide-binding</keyword>
<evidence type="ECO:0000256" key="5">
    <source>
        <dbReference type="ARBA" id="ARBA00022840"/>
    </source>
</evidence>
<comment type="subcellular location">
    <subcellularLocation>
        <location evidence="1">Cytoplasm</location>
    </subcellularLocation>
</comment>
<dbReference type="Proteomes" id="UP000245207">
    <property type="component" value="Unassembled WGS sequence"/>
</dbReference>
<accession>A0A2U1QFY1</accession>
<evidence type="ECO:0000256" key="6">
    <source>
        <dbReference type="ARBA" id="ARBA00023186"/>
    </source>
</evidence>
<dbReference type="GO" id="GO:0140662">
    <property type="term" value="F:ATP-dependent protein folding chaperone"/>
    <property type="evidence" value="ECO:0007669"/>
    <property type="project" value="InterPro"/>
</dbReference>
<evidence type="ECO:0000256" key="1">
    <source>
        <dbReference type="ARBA" id="ARBA00004496"/>
    </source>
</evidence>
<dbReference type="GO" id="GO:0005524">
    <property type="term" value="F:ATP binding"/>
    <property type="evidence" value="ECO:0007669"/>
    <property type="project" value="UniProtKB-KW"/>
</dbReference>
<dbReference type="InterPro" id="IPR002194">
    <property type="entry name" value="Chaperonin_TCP-1_CS"/>
</dbReference>
<organism evidence="10 11">
    <name type="scientific">Artemisia annua</name>
    <name type="common">Sweet wormwood</name>
    <dbReference type="NCBI Taxonomy" id="35608"/>
    <lineage>
        <taxon>Eukaryota</taxon>
        <taxon>Viridiplantae</taxon>
        <taxon>Streptophyta</taxon>
        <taxon>Embryophyta</taxon>
        <taxon>Tracheophyta</taxon>
        <taxon>Spermatophyta</taxon>
        <taxon>Magnoliopsida</taxon>
        <taxon>eudicotyledons</taxon>
        <taxon>Gunneridae</taxon>
        <taxon>Pentapetalae</taxon>
        <taxon>asterids</taxon>
        <taxon>campanulids</taxon>
        <taxon>Asterales</taxon>
        <taxon>Asteraceae</taxon>
        <taxon>Asteroideae</taxon>
        <taxon>Anthemideae</taxon>
        <taxon>Artemisiinae</taxon>
        <taxon>Artemisia</taxon>
    </lineage>
</organism>
<dbReference type="PANTHER" id="PTHR11353">
    <property type="entry name" value="CHAPERONIN"/>
    <property type="match status" value="1"/>
</dbReference>
<dbReference type="Gene3D" id="1.10.560.10">
    <property type="entry name" value="GroEL-like equatorial domain"/>
    <property type="match status" value="2"/>
</dbReference>
<dbReference type="InterPro" id="IPR027410">
    <property type="entry name" value="TCP-1-like_intermed_sf"/>
</dbReference>
<evidence type="ECO:0000256" key="3">
    <source>
        <dbReference type="ARBA" id="ARBA00022490"/>
    </source>
</evidence>
<keyword evidence="3" id="KW-0963">Cytoplasm</keyword>
<reference evidence="10 11" key="1">
    <citation type="journal article" date="2018" name="Mol. Plant">
        <title>The genome of Artemisia annua provides insight into the evolution of Asteraceae family and artemisinin biosynthesis.</title>
        <authorList>
            <person name="Shen Q."/>
            <person name="Zhang L."/>
            <person name="Liao Z."/>
            <person name="Wang S."/>
            <person name="Yan T."/>
            <person name="Shi P."/>
            <person name="Liu M."/>
            <person name="Fu X."/>
            <person name="Pan Q."/>
            <person name="Wang Y."/>
            <person name="Lv Z."/>
            <person name="Lu X."/>
            <person name="Zhang F."/>
            <person name="Jiang W."/>
            <person name="Ma Y."/>
            <person name="Chen M."/>
            <person name="Hao X."/>
            <person name="Li L."/>
            <person name="Tang Y."/>
            <person name="Lv G."/>
            <person name="Zhou Y."/>
            <person name="Sun X."/>
            <person name="Brodelius P.E."/>
            <person name="Rose J.K.C."/>
            <person name="Tang K."/>
        </authorList>
    </citation>
    <scope>NUCLEOTIDE SEQUENCE [LARGE SCALE GENOMIC DNA]</scope>
    <source>
        <strain evidence="11">cv. Huhao1</strain>
        <tissue evidence="10">Leaf</tissue>
    </source>
</reference>
<dbReference type="Pfam" id="PF00118">
    <property type="entry name" value="Cpn60_TCP1"/>
    <property type="match status" value="2"/>
</dbReference>